<dbReference type="InterPro" id="IPR032704">
    <property type="entry name" value="Cms1"/>
</dbReference>
<gene>
    <name evidence="2" type="ORF">D9Q98_002262</name>
</gene>
<accession>A0A9D4TW30</accession>
<evidence type="ECO:0000313" key="3">
    <source>
        <dbReference type="Proteomes" id="UP001055712"/>
    </source>
</evidence>
<organism evidence="2 3">
    <name type="scientific">Chlorella vulgaris</name>
    <name type="common">Green alga</name>
    <dbReference type="NCBI Taxonomy" id="3077"/>
    <lineage>
        <taxon>Eukaryota</taxon>
        <taxon>Viridiplantae</taxon>
        <taxon>Chlorophyta</taxon>
        <taxon>core chlorophytes</taxon>
        <taxon>Trebouxiophyceae</taxon>
        <taxon>Chlorellales</taxon>
        <taxon>Chlorellaceae</taxon>
        <taxon>Chlorella clade</taxon>
        <taxon>Chlorella</taxon>
    </lineage>
</organism>
<reference evidence="2" key="1">
    <citation type="journal article" date="2019" name="Plant J.">
        <title>Chlorella vulgaris genome assembly and annotation reveals the molecular basis for metabolic acclimation to high light conditions.</title>
        <authorList>
            <person name="Cecchin M."/>
            <person name="Marcolungo L."/>
            <person name="Rossato M."/>
            <person name="Girolomoni L."/>
            <person name="Cosentino E."/>
            <person name="Cuine S."/>
            <person name="Li-Beisson Y."/>
            <person name="Delledonne M."/>
            <person name="Ballottari M."/>
        </authorList>
    </citation>
    <scope>NUCLEOTIDE SEQUENCE</scope>
    <source>
        <strain evidence="2">211/11P</strain>
    </source>
</reference>
<dbReference type="Gene3D" id="3.40.50.300">
    <property type="entry name" value="P-loop containing nucleotide triphosphate hydrolases"/>
    <property type="match status" value="1"/>
</dbReference>
<evidence type="ECO:0000256" key="1">
    <source>
        <dbReference type="SAM" id="MobiDB-lite"/>
    </source>
</evidence>
<feature type="region of interest" description="Disordered" evidence="1">
    <location>
        <begin position="100"/>
        <end position="126"/>
    </location>
</feature>
<dbReference type="Pfam" id="PF14617">
    <property type="entry name" value="CMS1"/>
    <property type="match status" value="1"/>
</dbReference>
<dbReference type="InterPro" id="IPR027417">
    <property type="entry name" value="P-loop_NTPase"/>
</dbReference>
<name>A0A9D4TW30_CHLVU</name>
<dbReference type="AlphaFoldDB" id="A0A9D4TW30"/>
<feature type="compositionally biased region" description="Low complexity" evidence="1">
    <location>
        <begin position="212"/>
        <end position="225"/>
    </location>
</feature>
<keyword evidence="3" id="KW-1185">Reference proteome</keyword>
<feature type="region of interest" description="Disordered" evidence="1">
    <location>
        <begin position="1"/>
        <end position="69"/>
    </location>
</feature>
<dbReference type="GO" id="GO:0030686">
    <property type="term" value="C:90S preribosome"/>
    <property type="evidence" value="ECO:0007669"/>
    <property type="project" value="TreeGrafter"/>
</dbReference>
<dbReference type="Proteomes" id="UP001055712">
    <property type="component" value="Unassembled WGS sequence"/>
</dbReference>
<reference evidence="2" key="2">
    <citation type="submission" date="2020-11" db="EMBL/GenBank/DDBJ databases">
        <authorList>
            <person name="Cecchin M."/>
            <person name="Marcolungo L."/>
            <person name="Rossato M."/>
            <person name="Girolomoni L."/>
            <person name="Cosentino E."/>
            <person name="Cuine S."/>
            <person name="Li-Beisson Y."/>
            <person name="Delledonne M."/>
            <person name="Ballottari M."/>
        </authorList>
    </citation>
    <scope>NUCLEOTIDE SEQUENCE</scope>
    <source>
        <strain evidence="2">211/11P</strain>
        <tissue evidence="2">Whole cell</tissue>
    </source>
</reference>
<sequence length="362" mass="39499">MAKQGYIRGFSKAKARPGGKSKPAGKLRPPAKPGVQKPKRRHRKYQVIAPAEPAKAAPPQPAAVAAAAAPVGGDDDDFLDMLNTMEDYQPVDDAALDSDTAAAQQGEVEEAAAGKKAKRRRNKGQAMTAMEFEARRQMVKQIAESPAEEQANWLWGSYQRHAAASALERGGLTAEGMAVLPPDGSLEERLRTLRPSSWQQDFCSRSGGGGSQQQQQQQQQTQQTQQTGSPVLLLVSPSAVGANGLIKLCPQFNRACHIAKLFAKHIKVPEQVELLRTQVVCIGAGTPNRLCKLADDGALQLDRLRHVVLDVQLDAKQRDVLAIPETCRDWWEFYDRHLKQRVDSKQVQLSLVNSDHVAAASL</sequence>
<feature type="compositionally biased region" description="Basic residues" evidence="1">
    <location>
        <begin position="11"/>
        <end position="25"/>
    </location>
</feature>
<dbReference type="EMBL" id="SIDB01000002">
    <property type="protein sequence ID" value="KAI3436208.1"/>
    <property type="molecule type" value="Genomic_DNA"/>
</dbReference>
<dbReference type="PANTHER" id="PTHR24030:SF0">
    <property type="entry name" value="PROTEIN CMSS1"/>
    <property type="match status" value="1"/>
</dbReference>
<dbReference type="OrthoDB" id="512269at2759"/>
<dbReference type="GO" id="GO:0005634">
    <property type="term" value="C:nucleus"/>
    <property type="evidence" value="ECO:0007669"/>
    <property type="project" value="TreeGrafter"/>
</dbReference>
<protein>
    <submittedName>
        <fullName evidence="2">Uncharacterized protein</fullName>
    </submittedName>
</protein>
<dbReference type="PANTHER" id="PTHR24030">
    <property type="entry name" value="PROTEIN CMSS1"/>
    <property type="match status" value="1"/>
</dbReference>
<feature type="region of interest" description="Disordered" evidence="1">
    <location>
        <begin position="197"/>
        <end position="225"/>
    </location>
</feature>
<evidence type="ECO:0000313" key="2">
    <source>
        <dbReference type="EMBL" id="KAI3436208.1"/>
    </source>
</evidence>
<proteinExistence type="predicted"/>
<comment type="caution">
    <text evidence="2">The sequence shown here is derived from an EMBL/GenBank/DDBJ whole genome shotgun (WGS) entry which is preliminary data.</text>
</comment>